<dbReference type="KEGG" id="pqu:IG609_009000"/>
<reference evidence="3 4" key="1">
    <citation type="journal article" date="2021" name="Int. J. Syst. Evol. Microbiol.">
        <title>&lt;i&gt;Pectobacterium quasiaquaticum&lt;/i&gt; sp. nov., isolated from waterways.</title>
        <authorList>
            <person name="Ben Moussa H."/>
            <person name="Pedron J."/>
            <person name="Bertrand C."/>
            <person name="Hecquet A."/>
            <person name="Barny M.A."/>
        </authorList>
    </citation>
    <scope>NUCLEOTIDE SEQUENCE [LARGE SCALE GENOMIC DNA]</scope>
    <source>
        <strain evidence="3 4">A477-S1-J17</strain>
    </source>
</reference>
<dbReference type="RefSeq" id="WP_161545829.1">
    <property type="nucleotide sequence ID" value="NZ_CP065177.1"/>
</dbReference>
<gene>
    <name evidence="3" type="ORF">IG609_009000</name>
</gene>
<evidence type="ECO:0000313" key="4">
    <source>
        <dbReference type="Proteomes" id="UP000806577"/>
    </source>
</evidence>
<organism evidence="3 4">
    <name type="scientific">Pectobacterium quasiaquaticum</name>
    <dbReference type="NCBI Taxonomy" id="2774015"/>
    <lineage>
        <taxon>Bacteria</taxon>
        <taxon>Pseudomonadati</taxon>
        <taxon>Pseudomonadota</taxon>
        <taxon>Gammaproteobacteria</taxon>
        <taxon>Enterobacterales</taxon>
        <taxon>Pectobacteriaceae</taxon>
        <taxon>Pectobacterium</taxon>
    </lineage>
</organism>
<evidence type="ECO:0000313" key="3">
    <source>
        <dbReference type="EMBL" id="URG50614.1"/>
    </source>
</evidence>
<dbReference type="NCBIfam" id="TIGR01555">
    <property type="entry name" value="phge_rel_HI1409"/>
    <property type="match status" value="1"/>
</dbReference>
<proteinExistence type="predicted"/>
<protein>
    <submittedName>
        <fullName evidence="3">DUF1073 domain-containing protein</fullName>
    </submittedName>
</protein>
<dbReference type="Pfam" id="PF06381">
    <property type="entry name" value="Phage_portal_3"/>
    <property type="match status" value="1"/>
</dbReference>
<keyword evidence="4" id="KW-1185">Reference proteome</keyword>
<dbReference type="Proteomes" id="UP000806577">
    <property type="component" value="Chromosome"/>
</dbReference>
<dbReference type="EMBL" id="CP065177">
    <property type="protein sequence ID" value="URG50614.1"/>
    <property type="molecule type" value="Genomic_DNA"/>
</dbReference>
<dbReference type="InterPro" id="IPR024459">
    <property type="entry name" value="Acb1-like_N"/>
</dbReference>
<dbReference type="InterPro" id="IPR006445">
    <property type="entry name" value="Phage-assoc_HI1409"/>
</dbReference>
<name>A0A9Q2EN37_9GAMM</name>
<sequence>MTESKYGGKPRIRVSNDGLANMMTGMGTERDRRTFNRFMFNMLQDFAELEAAYIDNWIARDIIDIPVDDSTREWREFASDDATAIREAEKLYNVQAVTQDAFKWAGVYGGAGVLMITDQPFDKPLNVKKIKKGSLKRLLVLDRMFINGQAFNVTNPLAENYMLPDYFVVNGGSQQIHYSHFVKAPGAPLPMRLRMINGGWDDSRLRRCLEDVKDAVSAKGGVAALIQEANIDVINRENLANDLAAGDMDDVIAQRYNIFGMMKSLYRLALLDKTEEFDRKQISFGGLGEILSVLMEWTAGAAGIPMTRLFGVQSKGLGDSGQGDMNNYYNTIRGGQESKYRPFLKRIDEVLIRSTLGAMPDGLDFEFAPLSQPTDTELSAQRLADAQADELRLQQGVVRKSQVARKLMEQGVYGLKESDIANLESDEKAERDGDYEFQLAEFARANGENANAPSSANPANQAE</sequence>
<feature type="domain" description="Anti-CBASS protein Acb1-like N-terminal" evidence="2">
    <location>
        <begin position="48"/>
        <end position="390"/>
    </location>
</feature>
<accession>A0A9Q2EN37</accession>
<dbReference type="AlphaFoldDB" id="A0A9Q2EN37"/>
<feature type="compositionally biased region" description="Low complexity" evidence="1">
    <location>
        <begin position="445"/>
        <end position="463"/>
    </location>
</feature>
<feature type="region of interest" description="Disordered" evidence="1">
    <location>
        <begin position="443"/>
        <end position="463"/>
    </location>
</feature>
<evidence type="ECO:0000256" key="1">
    <source>
        <dbReference type="SAM" id="MobiDB-lite"/>
    </source>
</evidence>
<evidence type="ECO:0000259" key="2">
    <source>
        <dbReference type="Pfam" id="PF06381"/>
    </source>
</evidence>